<dbReference type="Pfam" id="PF03808">
    <property type="entry name" value="Glyco_tran_WecG"/>
    <property type="match status" value="1"/>
</dbReference>
<dbReference type="Proteomes" id="UP000076609">
    <property type="component" value="Unassembled WGS sequence"/>
</dbReference>
<gene>
    <name evidence="3" type="ORF">AVT10_09655</name>
</gene>
<dbReference type="RefSeq" id="WP_066688479.1">
    <property type="nucleotide sequence ID" value="NZ_LQQO01000003.1"/>
</dbReference>
<dbReference type="InterPro" id="IPR004629">
    <property type="entry name" value="WecG_TagA_CpsF"/>
</dbReference>
<keyword evidence="4" id="KW-1185">Reference proteome</keyword>
<evidence type="ECO:0000256" key="1">
    <source>
        <dbReference type="ARBA" id="ARBA00022676"/>
    </source>
</evidence>
<dbReference type="NCBIfam" id="TIGR00696">
    <property type="entry name" value="wecG_tagA_cpsF"/>
    <property type="match status" value="1"/>
</dbReference>
<evidence type="ECO:0008006" key="5">
    <source>
        <dbReference type="Google" id="ProtNLM"/>
    </source>
</evidence>
<proteinExistence type="predicted"/>
<sequence>METTRIAGFPVVTAGRQALTDRMAADCKRGPDGAGRGSVLVFDINGHGISMAGTNRAYRDALHQADMIHADGGVWVAMSRLTGTPIEERSATTDMMTDFAARCERDGLSFYILGGTEEVNQAFCAFLKREYPRLRIAGSRNGYFKAEQDAEVIEQIAAAKADVIWVGMGKPREQQFSIALRRRLDHGWIVTCGGCYNYFVGEYTRAPQWMQSANLEWLHRMATEPRKFAWRYITTNPHSLALGLWDVLKLKASRSTKAR</sequence>
<reference evidence="4" key="1">
    <citation type="submission" date="2016-01" db="EMBL/GenBank/DDBJ databases">
        <title>Draft genome of Chromobacterium sp. F49.</title>
        <authorList>
            <person name="Hong K.W."/>
        </authorList>
    </citation>
    <scope>NUCLEOTIDE SEQUENCE [LARGE SCALE GENOMIC DNA]</scope>
    <source>
        <strain evidence="4">CN3</strain>
    </source>
</reference>
<dbReference type="PANTHER" id="PTHR34136:SF1">
    <property type="entry name" value="UDP-N-ACETYL-D-MANNOSAMINURONIC ACID TRANSFERASE"/>
    <property type="match status" value="1"/>
</dbReference>
<organism evidence="3 4">
    <name type="scientific">Sphingomonas hankookensis</name>
    <dbReference type="NCBI Taxonomy" id="563996"/>
    <lineage>
        <taxon>Bacteria</taxon>
        <taxon>Pseudomonadati</taxon>
        <taxon>Pseudomonadota</taxon>
        <taxon>Alphaproteobacteria</taxon>
        <taxon>Sphingomonadales</taxon>
        <taxon>Sphingomonadaceae</taxon>
        <taxon>Sphingomonas</taxon>
    </lineage>
</organism>
<evidence type="ECO:0000313" key="3">
    <source>
        <dbReference type="EMBL" id="KZE18043.1"/>
    </source>
</evidence>
<accession>A0ABR5YF46</accession>
<dbReference type="EMBL" id="LQQO01000003">
    <property type="protein sequence ID" value="KZE18043.1"/>
    <property type="molecule type" value="Genomic_DNA"/>
</dbReference>
<keyword evidence="1" id="KW-0328">Glycosyltransferase</keyword>
<name>A0ABR5YF46_9SPHN</name>
<evidence type="ECO:0000313" key="4">
    <source>
        <dbReference type="Proteomes" id="UP000076609"/>
    </source>
</evidence>
<dbReference type="CDD" id="cd06533">
    <property type="entry name" value="Glyco_transf_WecG_TagA"/>
    <property type="match status" value="1"/>
</dbReference>
<comment type="caution">
    <text evidence="3">The sequence shown here is derived from an EMBL/GenBank/DDBJ whole genome shotgun (WGS) entry which is preliminary data.</text>
</comment>
<evidence type="ECO:0000256" key="2">
    <source>
        <dbReference type="ARBA" id="ARBA00022679"/>
    </source>
</evidence>
<dbReference type="PANTHER" id="PTHR34136">
    <property type="match status" value="1"/>
</dbReference>
<protein>
    <recommendedName>
        <fullName evidence="5">Glycosyltransferase</fullName>
    </recommendedName>
</protein>
<keyword evidence="2" id="KW-0808">Transferase</keyword>